<dbReference type="Gene3D" id="1.20.1260.10">
    <property type="match status" value="1"/>
</dbReference>
<dbReference type="InterPro" id="IPR012347">
    <property type="entry name" value="Ferritin-like"/>
</dbReference>
<dbReference type="RefSeq" id="WP_151864548.1">
    <property type="nucleotide sequence ID" value="NZ_WBZB01000004.1"/>
</dbReference>
<keyword evidence="1" id="KW-0167">Capsid protein</keyword>
<dbReference type="EMBL" id="WBZB01000004">
    <property type="protein sequence ID" value="KAB3533222.1"/>
    <property type="molecule type" value="Genomic_DNA"/>
</dbReference>
<organism evidence="1 2">
    <name type="scientific">Alkaliphilus serpentinus</name>
    <dbReference type="NCBI Taxonomy" id="1482731"/>
    <lineage>
        <taxon>Bacteria</taxon>
        <taxon>Bacillati</taxon>
        <taxon>Bacillota</taxon>
        <taxon>Clostridia</taxon>
        <taxon>Peptostreptococcales</taxon>
        <taxon>Natronincolaceae</taxon>
        <taxon>Alkaliphilus</taxon>
    </lineage>
</organism>
<keyword evidence="2" id="KW-1185">Reference proteome</keyword>
<proteinExistence type="predicted"/>
<dbReference type="Proteomes" id="UP000465601">
    <property type="component" value="Unassembled WGS sequence"/>
</dbReference>
<dbReference type="AlphaFoldDB" id="A0A833HRF9"/>
<dbReference type="OrthoDB" id="1683800at2"/>
<reference evidence="1 2" key="1">
    <citation type="submission" date="2019-10" db="EMBL/GenBank/DDBJ databases">
        <title>Alkaliphilus serpentinus sp. nov. and Alkaliphilus pronyensis sp. nov., two novel anaerobic alkaliphilic species isolated from the serpentinized-hosted hydrothermal field of the Prony Bay (New Caledonia).</title>
        <authorList>
            <person name="Postec A."/>
        </authorList>
    </citation>
    <scope>NUCLEOTIDE SEQUENCE [LARGE SCALE GENOMIC DNA]</scope>
    <source>
        <strain evidence="1 2">LacT</strain>
    </source>
</reference>
<accession>A0A833HRF9</accession>
<dbReference type="InterPro" id="IPR012851">
    <property type="entry name" value="Spore_coat_CotF-like"/>
</dbReference>
<protein>
    <submittedName>
        <fullName evidence="1">Spore coat protein</fullName>
    </submittedName>
</protein>
<name>A0A833HRF9_9FIRM</name>
<evidence type="ECO:0000313" key="1">
    <source>
        <dbReference type="EMBL" id="KAB3533222.1"/>
    </source>
</evidence>
<dbReference type="Pfam" id="PF07875">
    <property type="entry name" value="Coat_F"/>
    <property type="match status" value="1"/>
</dbReference>
<comment type="caution">
    <text evidence="1">The sequence shown here is derived from an EMBL/GenBank/DDBJ whole genome shotgun (WGS) entry which is preliminary data.</text>
</comment>
<sequence>MQEKDMVNDVLSMTKAGMSDYTRAIGECSNQNLRQTLQQMRNGDEQFQYNLYQIAEQKNYYKAAQPANQQDMMQVKNQLNQGMQ</sequence>
<gene>
    <name evidence="1" type="ORF">F8153_01355</name>
</gene>
<evidence type="ECO:0000313" key="2">
    <source>
        <dbReference type="Proteomes" id="UP000465601"/>
    </source>
</evidence>
<keyword evidence="1" id="KW-0946">Virion</keyword>